<proteinExistence type="predicted"/>
<dbReference type="Proteomes" id="UP000565724">
    <property type="component" value="Unassembled WGS sequence"/>
</dbReference>
<sequence>MTTTPRDEPPTNALIQELERVHDMLRHDLRACQDLADAARAGAPAAELRGAVDQLGRRSPHLRLGVDCMRFCGLVHAHHGGEDQTLFPLVRRDAPHLAPVVDRLEADHRVVSHLLDQIEAAVDRLDLQADATRDVVEALDALSDHLLAHLTLEERALRPFLLSLDGWPTDERAS</sequence>
<dbReference type="AlphaFoldDB" id="A0A7Y6A3H7"/>
<evidence type="ECO:0000313" key="3">
    <source>
        <dbReference type="Proteomes" id="UP000565724"/>
    </source>
</evidence>
<dbReference type="RefSeq" id="WP_175348350.1">
    <property type="nucleotide sequence ID" value="NZ_JABMCI010000067.1"/>
</dbReference>
<evidence type="ECO:0000259" key="1">
    <source>
        <dbReference type="Pfam" id="PF01814"/>
    </source>
</evidence>
<name>A0A7Y6A3H7_9CELL</name>
<accession>A0A7Y6A3H7</accession>
<dbReference type="Pfam" id="PF01814">
    <property type="entry name" value="Hemerythrin"/>
    <property type="match status" value="1"/>
</dbReference>
<dbReference type="Gene3D" id="1.20.120.520">
    <property type="entry name" value="nmb1532 protein domain like"/>
    <property type="match status" value="1"/>
</dbReference>
<dbReference type="EMBL" id="JABMCI010000067">
    <property type="protein sequence ID" value="NUU18423.1"/>
    <property type="molecule type" value="Genomic_DNA"/>
</dbReference>
<keyword evidence="3" id="KW-1185">Reference proteome</keyword>
<protein>
    <submittedName>
        <fullName evidence="2">Hemerythrin domain-containing protein</fullName>
    </submittedName>
</protein>
<dbReference type="InterPro" id="IPR012312">
    <property type="entry name" value="Hemerythrin-like"/>
</dbReference>
<comment type="caution">
    <text evidence="2">The sequence shown here is derived from an EMBL/GenBank/DDBJ whole genome shotgun (WGS) entry which is preliminary data.</text>
</comment>
<dbReference type="CDD" id="cd12108">
    <property type="entry name" value="Hr-like"/>
    <property type="match status" value="1"/>
</dbReference>
<feature type="domain" description="Hemerythrin-like" evidence="1">
    <location>
        <begin position="70"/>
        <end position="160"/>
    </location>
</feature>
<gene>
    <name evidence="2" type="ORF">HP550_14290</name>
</gene>
<evidence type="ECO:0000313" key="2">
    <source>
        <dbReference type="EMBL" id="NUU18423.1"/>
    </source>
</evidence>
<organism evidence="2 3">
    <name type="scientific">Cellulomonas humilata</name>
    <dbReference type="NCBI Taxonomy" id="144055"/>
    <lineage>
        <taxon>Bacteria</taxon>
        <taxon>Bacillati</taxon>
        <taxon>Actinomycetota</taxon>
        <taxon>Actinomycetes</taxon>
        <taxon>Micrococcales</taxon>
        <taxon>Cellulomonadaceae</taxon>
        <taxon>Cellulomonas</taxon>
    </lineage>
</organism>
<reference evidence="2 3" key="1">
    <citation type="submission" date="2020-05" db="EMBL/GenBank/DDBJ databases">
        <title>Genome Sequencing of Type Strains.</title>
        <authorList>
            <person name="Lemaire J.F."/>
            <person name="Inderbitzin P."/>
            <person name="Gregorio O.A."/>
            <person name="Collins S.B."/>
            <person name="Wespe N."/>
            <person name="Knight-Connoni V."/>
        </authorList>
    </citation>
    <scope>NUCLEOTIDE SEQUENCE [LARGE SCALE GENOMIC DNA]</scope>
    <source>
        <strain evidence="2 3">ATCC 25174</strain>
    </source>
</reference>